<dbReference type="AlphaFoldDB" id="A0A1H9U946"/>
<sequence length="375" mass="41402">MSSHQPENQSLLPVMSMEEAMKKQFKFVKSISRYFDGNSFMSYGDLGLHPQYKRPETTAKAEQVLADFFEAEAAVLVRGSGTGGIRTLLSVLLHPGDTMIIHEAPAYNTTKETIRMLGLKTIKTDFNNLNRLTDFLKNDKTSKEAKVFYIQHARQQQSDNYDIKRVIQLVKDHRPDLTIVTDDNYCAMKTPGIGVEYGADYATFSGFKVLGPEGVGVIAGLEKGIKTVRERNYSGGGQVQGFEALDLLRMMTLAPVSLAVQNAQVTELYEKLKEGGLSGVESVQLTNAQSKNVLLTLKEPVAKEVIEASVAFGAANKPIGAESKYEILPLIYKPSGSFIESDPRLKDHGIRINPMKSDADHILSILEKALANVKR</sequence>
<dbReference type="InterPro" id="IPR015424">
    <property type="entry name" value="PyrdxlP-dep_Trfase"/>
</dbReference>
<evidence type="ECO:0000259" key="4">
    <source>
        <dbReference type="Pfam" id="PF22475"/>
    </source>
</evidence>
<proteinExistence type="inferred from homology"/>
<feature type="domain" description="YhfS-like C-terminal" evidence="4">
    <location>
        <begin position="267"/>
        <end position="366"/>
    </location>
</feature>
<organism evidence="5 6">
    <name type="scientific">Salipaludibacillus aurantiacus</name>
    <dbReference type="NCBI Taxonomy" id="1601833"/>
    <lineage>
        <taxon>Bacteria</taxon>
        <taxon>Bacillati</taxon>
        <taxon>Bacillota</taxon>
        <taxon>Bacilli</taxon>
        <taxon>Bacillales</taxon>
        <taxon>Bacillaceae</taxon>
    </lineage>
</organism>
<evidence type="ECO:0000313" key="6">
    <source>
        <dbReference type="Proteomes" id="UP000198571"/>
    </source>
</evidence>
<comment type="similarity">
    <text evidence="3">Belongs to the trans-sulfuration enzymes family.</text>
</comment>
<dbReference type="Pfam" id="PF22475">
    <property type="entry name" value="YhfS-like_C"/>
    <property type="match status" value="1"/>
</dbReference>
<dbReference type="InterPro" id="IPR054718">
    <property type="entry name" value="YhfS-like_C"/>
</dbReference>
<keyword evidence="2 3" id="KW-0663">Pyridoxal phosphate</keyword>
<dbReference type="GO" id="GO:0016829">
    <property type="term" value="F:lyase activity"/>
    <property type="evidence" value="ECO:0007669"/>
    <property type="project" value="UniProtKB-KW"/>
</dbReference>
<dbReference type="SUPFAM" id="SSF53383">
    <property type="entry name" value="PLP-dependent transferases"/>
    <property type="match status" value="1"/>
</dbReference>
<reference evidence="6" key="1">
    <citation type="submission" date="2016-10" db="EMBL/GenBank/DDBJ databases">
        <authorList>
            <person name="Varghese N."/>
            <person name="Submissions S."/>
        </authorList>
    </citation>
    <scope>NUCLEOTIDE SEQUENCE [LARGE SCALE GENOMIC DNA]</scope>
    <source>
        <strain evidence="6">S9</strain>
    </source>
</reference>
<name>A0A1H9U946_9BACI</name>
<dbReference type="OrthoDB" id="9787096at2"/>
<keyword evidence="6" id="KW-1185">Reference proteome</keyword>
<dbReference type="InterPro" id="IPR015421">
    <property type="entry name" value="PyrdxlP-dep_Trfase_major"/>
</dbReference>
<dbReference type="STRING" id="1601833.SAMN05518684_10745"/>
<dbReference type="Gene3D" id="3.90.1150.130">
    <property type="match status" value="1"/>
</dbReference>
<evidence type="ECO:0000256" key="1">
    <source>
        <dbReference type="ARBA" id="ARBA00001933"/>
    </source>
</evidence>
<dbReference type="InterPro" id="IPR000277">
    <property type="entry name" value="Cys/Met-Metab_PyrdxlP-dep_enz"/>
</dbReference>
<dbReference type="GO" id="GO:0030170">
    <property type="term" value="F:pyridoxal phosphate binding"/>
    <property type="evidence" value="ECO:0007669"/>
    <property type="project" value="InterPro"/>
</dbReference>
<evidence type="ECO:0000256" key="3">
    <source>
        <dbReference type="RuleBase" id="RU362118"/>
    </source>
</evidence>
<dbReference type="Gene3D" id="3.40.640.10">
    <property type="entry name" value="Type I PLP-dependent aspartate aminotransferase-like (Major domain)"/>
    <property type="match status" value="1"/>
</dbReference>
<protein>
    <submittedName>
        <fullName evidence="5">Cystathionine beta-lyase family protein involved in aluminum resistance</fullName>
    </submittedName>
</protein>
<keyword evidence="5" id="KW-0456">Lyase</keyword>
<evidence type="ECO:0000256" key="2">
    <source>
        <dbReference type="ARBA" id="ARBA00022898"/>
    </source>
</evidence>
<accession>A0A1H9U946</accession>
<dbReference type="GO" id="GO:0019346">
    <property type="term" value="P:transsulfuration"/>
    <property type="evidence" value="ECO:0007669"/>
    <property type="project" value="InterPro"/>
</dbReference>
<dbReference type="RefSeq" id="WP_093051246.1">
    <property type="nucleotide sequence ID" value="NZ_FOGT01000007.1"/>
</dbReference>
<comment type="cofactor">
    <cofactor evidence="1 3">
        <name>pyridoxal 5'-phosphate</name>
        <dbReference type="ChEBI" id="CHEBI:597326"/>
    </cofactor>
</comment>
<gene>
    <name evidence="5" type="ORF">SAMN05518684_10745</name>
</gene>
<dbReference type="Proteomes" id="UP000198571">
    <property type="component" value="Unassembled WGS sequence"/>
</dbReference>
<evidence type="ECO:0000313" key="5">
    <source>
        <dbReference type="EMBL" id="SES05859.1"/>
    </source>
</evidence>
<dbReference type="EMBL" id="FOGT01000007">
    <property type="protein sequence ID" value="SES05859.1"/>
    <property type="molecule type" value="Genomic_DNA"/>
</dbReference>
<dbReference type="Pfam" id="PF01053">
    <property type="entry name" value="Cys_Met_Meta_PP"/>
    <property type="match status" value="1"/>
</dbReference>